<dbReference type="EMBL" id="JADQAZ010000002">
    <property type="protein sequence ID" value="MBT0957471.1"/>
    <property type="molecule type" value="Genomic_DNA"/>
</dbReference>
<keyword evidence="2" id="KW-1185">Reference proteome</keyword>
<dbReference type="PANTHER" id="PTHR42110:SF1">
    <property type="entry name" value="L-ASPARAGINASE, PUTATIVE (AFU_ORTHOLOGUE AFUA_3G11890)-RELATED"/>
    <property type="match status" value="1"/>
</dbReference>
<name>A0AAP2CS09_9RHOB</name>
<dbReference type="InterPro" id="IPR010349">
    <property type="entry name" value="Asparaginase_II"/>
</dbReference>
<proteinExistence type="predicted"/>
<dbReference type="Pfam" id="PF06089">
    <property type="entry name" value="Asparaginase_II"/>
    <property type="match status" value="1"/>
</dbReference>
<evidence type="ECO:0000313" key="1">
    <source>
        <dbReference type="EMBL" id="MBT0957471.1"/>
    </source>
</evidence>
<comment type="caution">
    <text evidence="1">The sequence shown here is derived from an EMBL/GenBank/DDBJ whole genome shotgun (WGS) entry which is preliminary data.</text>
</comment>
<dbReference type="RefSeq" id="WP_327793704.1">
    <property type="nucleotide sequence ID" value="NZ_JADQAZ010000002.1"/>
</dbReference>
<dbReference type="Proteomes" id="UP001315686">
    <property type="component" value="Unassembled WGS sequence"/>
</dbReference>
<dbReference type="PANTHER" id="PTHR42110">
    <property type="entry name" value="L-ASPARAGINASE, PUTATIVE (AFU_ORTHOLOGUE AFUA_3G11890)-RELATED"/>
    <property type="match status" value="1"/>
</dbReference>
<sequence>MASEELVRVTRGERVESLHRGHAVVCRPGGEVVASWGDPSAIIYPRSSAKMIQALPLIESGAAKAHGLGQSQLALACASHQGAQIHVDAVGKWLGELGLGDDDFRCGAEESRDIPLRNQMIKTDSSPCQIHNNCSGKHAGFLTLSRHLGAGPEYIAPDHPVQKAVFERFDEACGETSPGYGIDGCSAPNPAVSLQGFARAIADFAGAEEGSPMEQLRSAMMAYPELVAGETRACTELMRALPGKAALKTGAEGVFIAILPEQKLGIALKIEDGTTRASEAAITALLCRYAGLDPQDPAALRRNNAVVPNRNNMVTGHITAVESLSG</sequence>
<evidence type="ECO:0000313" key="2">
    <source>
        <dbReference type="Proteomes" id="UP001315686"/>
    </source>
</evidence>
<gene>
    <name evidence="1" type="ORF">IV417_08735</name>
</gene>
<organism evidence="1 2">
    <name type="scientific">Harenicola maris</name>
    <dbReference type="NCBI Taxonomy" id="2841044"/>
    <lineage>
        <taxon>Bacteria</taxon>
        <taxon>Pseudomonadati</taxon>
        <taxon>Pseudomonadota</taxon>
        <taxon>Alphaproteobacteria</taxon>
        <taxon>Rhodobacterales</taxon>
        <taxon>Paracoccaceae</taxon>
        <taxon>Harenicola</taxon>
    </lineage>
</organism>
<protein>
    <submittedName>
        <fullName evidence="1">Asparaginase</fullName>
    </submittedName>
</protein>
<dbReference type="AlphaFoldDB" id="A0AAP2CS09"/>
<reference evidence="1 2" key="1">
    <citation type="journal article" date="2021" name="Arch. Microbiol.">
        <title>Harenicola maris gen. nov., sp. nov. isolated from the Sea of Japan shallow sediments.</title>
        <authorList>
            <person name="Romanenko L.A."/>
            <person name="Kurilenko V.V."/>
            <person name="Chernysheva N.Y."/>
            <person name="Tekutyeva L.A."/>
            <person name="Velansky P.V."/>
            <person name="Svetashev V.I."/>
            <person name="Isaeva M.P."/>
        </authorList>
    </citation>
    <scope>NUCLEOTIDE SEQUENCE [LARGE SCALE GENOMIC DNA]</scope>
    <source>
        <strain evidence="1 2">KMM 3653</strain>
    </source>
</reference>
<accession>A0AAP2CS09</accession>